<dbReference type="SUPFAM" id="SSF46785">
    <property type="entry name" value="Winged helix' DNA-binding domain"/>
    <property type="match status" value="1"/>
</dbReference>
<name>A0A8D2J1H8_VARKO</name>
<dbReference type="InterPro" id="IPR005819">
    <property type="entry name" value="H1/H5"/>
</dbReference>
<dbReference type="CDD" id="cd00073">
    <property type="entry name" value="H15"/>
    <property type="match status" value="1"/>
</dbReference>
<keyword evidence="6" id="KW-1185">Reference proteome</keyword>
<evidence type="ECO:0000256" key="2">
    <source>
        <dbReference type="RuleBase" id="RU003894"/>
    </source>
</evidence>
<dbReference type="InterPro" id="IPR036390">
    <property type="entry name" value="WH_DNA-bd_sf"/>
</dbReference>
<dbReference type="PROSITE" id="PS51504">
    <property type="entry name" value="H15"/>
    <property type="match status" value="1"/>
</dbReference>
<dbReference type="InterPro" id="IPR005818">
    <property type="entry name" value="Histone_H1/H5_H15"/>
</dbReference>
<feature type="compositionally biased region" description="Basic residues" evidence="3">
    <location>
        <begin position="162"/>
        <end position="175"/>
    </location>
</feature>
<keyword evidence="2" id="KW-0158">Chromosome</keyword>
<dbReference type="GO" id="GO:0003677">
    <property type="term" value="F:DNA binding"/>
    <property type="evidence" value="ECO:0007669"/>
    <property type="project" value="UniProtKB-KW"/>
</dbReference>
<dbReference type="AlphaFoldDB" id="A0A8D2J1H8"/>
<evidence type="ECO:0000313" key="6">
    <source>
        <dbReference type="Proteomes" id="UP000694545"/>
    </source>
</evidence>
<feature type="region of interest" description="Disordered" evidence="3">
    <location>
        <begin position="153"/>
        <end position="229"/>
    </location>
</feature>
<dbReference type="InterPro" id="IPR036388">
    <property type="entry name" value="WH-like_DNA-bd_sf"/>
</dbReference>
<dbReference type="GO" id="GO:0000786">
    <property type="term" value="C:nucleosome"/>
    <property type="evidence" value="ECO:0007669"/>
    <property type="project" value="InterPro"/>
</dbReference>
<comment type="subcellular location">
    <subcellularLocation>
        <location evidence="2">Nucleus</location>
    </subcellularLocation>
</comment>
<sequence>MEPNRSPEVPLLGVPDSGSNNRASLPLPEDIERPDDSQNAQSTDSSEPLLDPSLQRGRSHLGASDQTQRAARQFNQSRTIVPKPPTTNLSLLIFTAVATCQKKSGLSMQALKKIVTNMGYDMAKKKHYFLRSIKSMVAKGQLWQVKGTGATGSFKVNPDLGKKKHQPKVRGRGRKAKDPTKKKSNLATPRNGRSKNKRQGKAESSKRAPKRSRMPTIQAAQNQVKVGKKVLTNSNKGNVLYSLISKLHLASMKSAKEGQR</sequence>
<keyword evidence="2" id="KW-0539">Nucleus</keyword>
<organism evidence="5 6">
    <name type="scientific">Varanus komodoensis</name>
    <name type="common">Komodo dragon</name>
    <dbReference type="NCBI Taxonomy" id="61221"/>
    <lineage>
        <taxon>Eukaryota</taxon>
        <taxon>Metazoa</taxon>
        <taxon>Chordata</taxon>
        <taxon>Craniata</taxon>
        <taxon>Vertebrata</taxon>
        <taxon>Euteleostomi</taxon>
        <taxon>Lepidosauria</taxon>
        <taxon>Squamata</taxon>
        <taxon>Bifurcata</taxon>
        <taxon>Unidentata</taxon>
        <taxon>Episquamata</taxon>
        <taxon>Toxicofera</taxon>
        <taxon>Anguimorpha</taxon>
        <taxon>Paleoanguimorpha</taxon>
        <taxon>Varanoidea</taxon>
        <taxon>Varanidae</taxon>
        <taxon>Varanus</taxon>
    </lineage>
</organism>
<comment type="similarity">
    <text evidence="2">Belongs to the histone H1/H5 family.</text>
</comment>
<evidence type="ECO:0000259" key="4">
    <source>
        <dbReference type="PROSITE" id="PS51504"/>
    </source>
</evidence>
<reference evidence="5" key="1">
    <citation type="submission" date="2025-08" db="UniProtKB">
        <authorList>
            <consortium name="Ensembl"/>
        </authorList>
    </citation>
    <scope>IDENTIFICATION</scope>
</reference>
<dbReference type="Gene3D" id="1.10.10.10">
    <property type="entry name" value="Winged helix-like DNA-binding domain superfamily/Winged helix DNA-binding domain"/>
    <property type="match status" value="1"/>
</dbReference>
<feature type="compositionally biased region" description="Polar residues" evidence="3">
    <location>
        <begin position="37"/>
        <end position="46"/>
    </location>
</feature>
<protein>
    <recommendedName>
        <fullName evidence="4">H15 domain-containing protein</fullName>
    </recommendedName>
</protein>
<accession>A0A8D2J1H8</accession>
<dbReference type="GO" id="GO:0030527">
    <property type="term" value="F:structural constituent of chromatin"/>
    <property type="evidence" value="ECO:0007669"/>
    <property type="project" value="InterPro"/>
</dbReference>
<feature type="domain" description="H15" evidence="4">
    <location>
        <begin position="82"/>
        <end position="158"/>
    </location>
</feature>
<dbReference type="GO" id="GO:0005634">
    <property type="term" value="C:nucleus"/>
    <property type="evidence" value="ECO:0007669"/>
    <property type="project" value="UniProtKB-SubCell"/>
</dbReference>
<feature type="region of interest" description="Disordered" evidence="3">
    <location>
        <begin position="1"/>
        <end position="67"/>
    </location>
</feature>
<dbReference type="Proteomes" id="UP000694545">
    <property type="component" value="Unplaced"/>
</dbReference>
<dbReference type="Ensembl" id="ENSVKKT00000006090.1">
    <property type="protein sequence ID" value="ENSVKKP00000005930.1"/>
    <property type="gene ID" value="ENSVKKG00000004319.1"/>
</dbReference>
<dbReference type="SMART" id="SM00526">
    <property type="entry name" value="H15"/>
    <property type="match status" value="1"/>
</dbReference>
<proteinExistence type="inferred from homology"/>
<dbReference type="GO" id="GO:0006334">
    <property type="term" value="P:nucleosome assembly"/>
    <property type="evidence" value="ECO:0007669"/>
    <property type="project" value="InterPro"/>
</dbReference>
<evidence type="ECO:0000256" key="1">
    <source>
        <dbReference type="ARBA" id="ARBA00023125"/>
    </source>
</evidence>
<dbReference type="PRINTS" id="PR00624">
    <property type="entry name" value="HISTONEH5"/>
</dbReference>
<evidence type="ECO:0000256" key="3">
    <source>
        <dbReference type="SAM" id="MobiDB-lite"/>
    </source>
</evidence>
<reference evidence="5" key="2">
    <citation type="submission" date="2025-09" db="UniProtKB">
        <authorList>
            <consortium name="Ensembl"/>
        </authorList>
    </citation>
    <scope>IDENTIFICATION</scope>
</reference>
<keyword evidence="1 2" id="KW-0238">DNA-binding</keyword>
<evidence type="ECO:0000313" key="5">
    <source>
        <dbReference type="Ensembl" id="ENSVKKP00000005930.1"/>
    </source>
</evidence>
<dbReference type="Pfam" id="PF00538">
    <property type="entry name" value="Linker_histone"/>
    <property type="match status" value="1"/>
</dbReference>